<evidence type="ECO:0000313" key="2">
    <source>
        <dbReference type="Proteomes" id="UP000887116"/>
    </source>
</evidence>
<reference evidence="1" key="1">
    <citation type="submission" date="2020-07" db="EMBL/GenBank/DDBJ databases">
        <title>Multicomponent nature underlies the extraordinary mechanical properties of spider dragline silk.</title>
        <authorList>
            <person name="Kono N."/>
            <person name="Nakamura H."/>
            <person name="Mori M."/>
            <person name="Yoshida Y."/>
            <person name="Ohtoshi R."/>
            <person name="Malay A.D."/>
            <person name="Moran D.A.P."/>
            <person name="Tomita M."/>
            <person name="Numata K."/>
            <person name="Arakawa K."/>
        </authorList>
    </citation>
    <scope>NUCLEOTIDE SEQUENCE</scope>
</reference>
<evidence type="ECO:0000313" key="1">
    <source>
        <dbReference type="EMBL" id="GFR15734.1"/>
    </source>
</evidence>
<organism evidence="1 2">
    <name type="scientific">Trichonephila clavata</name>
    <name type="common">Joro spider</name>
    <name type="synonym">Nephila clavata</name>
    <dbReference type="NCBI Taxonomy" id="2740835"/>
    <lineage>
        <taxon>Eukaryota</taxon>
        <taxon>Metazoa</taxon>
        <taxon>Ecdysozoa</taxon>
        <taxon>Arthropoda</taxon>
        <taxon>Chelicerata</taxon>
        <taxon>Arachnida</taxon>
        <taxon>Araneae</taxon>
        <taxon>Araneomorphae</taxon>
        <taxon>Entelegynae</taxon>
        <taxon>Araneoidea</taxon>
        <taxon>Nephilidae</taxon>
        <taxon>Trichonephila</taxon>
    </lineage>
</organism>
<gene>
    <name evidence="1" type="primary">AVEN_114285_1</name>
    <name evidence="1" type="ORF">TNCT_195571</name>
</gene>
<proteinExistence type="predicted"/>
<dbReference type="AlphaFoldDB" id="A0A8X6H381"/>
<keyword evidence="2" id="KW-1185">Reference proteome</keyword>
<dbReference type="EMBL" id="BMAO01027290">
    <property type="protein sequence ID" value="GFR15734.1"/>
    <property type="molecule type" value="Genomic_DNA"/>
</dbReference>
<sequence>MFLGQLPENPPCTLFRNPNDHPLYVFSVMRTSYCFCDAVNYHSSISPNQFFFTAQLILSQSKLDGHFDLHRQFWNGLAKISSPNCRLLYVIKQSTQRNANFRGRRQRVVLAGHNQTCFRLGRVKNFNAAPDDFWREDSVRGVRFLFVPFFLSFTDCTYPKGGPGGLISPEEISKSILNYSLTWKVPLDCTWVIKVETGWKSSICKAFNLKIPSDPMQGGVANSFLGAFIHTILRLEQLFRISVSSPLLRVKSLSHILCLGYVSSQS</sequence>
<accession>A0A8X6H381</accession>
<protein>
    <submittedName>
        <fullName evidence="1">Uncharacterized protein</fullName>
    </submittedName>
</protein>
<name>A0A8X6H381_TRICU</name>
<comment type="caution">
    <text evidence="1">The sequence shown here is derived from an EMBL/GenBank/DDBJ whole genome shotgun (WGS) entry which is preliminary data.</text>
</comment>
<dbReference type="OrthoDB" id="6435627at2759"/>
<dbReference type="Proteomes" id="UP000887116">
    <property type="component" value="Unassembled WGS sequence"/>
</dbReference>